<accession>A0ABX0UBX0</accession>
<comment type="caution">
    <text evidence="2">The sequence shown here is derived from an EMBL/GenBank/DDBJ whole genome shotgun (WGS) entry which is preliminary data.</text>
</comment>
<evidence type="ECO:0000313" key="3">
    <source>
        <dbReference type="Proteomes" id="UP000745859"/>
    </source>
</evidence>
<proteinExistence type="predicted"/>
<dbReference type="RefSeq" id="WP_167186199.1">
    <property type="nucleotide sequence ID" value="NZ_JAASQL010000001.1"/>
</dbReference>
<feature type="domain" description="PBSX phage terminase small subunit-like N-terminal" evidence="1">
    <location>
        <begin position="1"/>
        <end position="51"/>
    </location>
</feature>
<evidence type="ECO:0000313" key="2">
    <source>
        <dbReference type="EMBL" id="NIJ45051.1"/>
    </source>
</evidence>
<evidence type="ECO:0000259" key="1">
    <source>
        <dbReference type="Pfam" id="PF10668"/>
    </source>
</evidence>
<sequence>MGRTKTDEKSHAKELYLRSEGKPDVAEIAKRAGVSLRTLRKWIKEEDWDKQRTSVLITRPKIIEGYYKQLELLNDHIADRPIVYDIPDALLKGTKLKDKKGVEYVTYPDYNPEDFPIKVGNFPTSSESHQITSITNAVKKLETEVSLAEIFEVSTGVLEMVKQSDFELYRTLLPVFDDYITLKSKK</sequence>
<reference evidence="2 3" key="1">
    <citation type="submission" date="2020-03" db="EMBL/GenBank/DDBJ databases">
        <title>Genomic Encyclopedia of Type Strains, Phase IV (KMG-IV): sequencing the most valuable type-strain genomes for metagenomic binning, comparative biology and taxonomic classification.</title>
        <authorList>
            <person name="Goeker M."/>
        </authorList>
    </citation>
    <scope>NUCLEOTIDE SEQUENCE [LARGE SCALE GENOMIC DNA]</scope>
    <source>
        <strain evidence="2 3">DSM 101599</strain>
    </source>
</reference>
<gene>
    <name evidence="2" type="ORF">FHR24_001490</name>
</gene>
<dbReference type="InterPro" id="IPR018925">
    <property type="entry name" value="XtmA-like_N"/>
</dbReference>
<organism evidence="2 3">
    <name type="scientific">Wenyingzhuangia heitensis</name>
    <dbReference type="NCBI Taxonomy" id="1487859"/>
    <lineage>
        <taxon>Bacteria</taxon>
        <taxon>Pseudomonadati</taxon>
        <taxon>Bacteroidota</taxon>
        <taxon>Flavobacteriia</taxon>
        <taxon>Flavobacteriales</taxon>
        <taxon>Flavobacteriaceae</taxon>
        <taxon>Wenyingzhuangia</taxon>
    </lineage>
</organism>
<dbReference type="EMBL" id="JAASQL010000001">
    <property type="protein sequence ID" value="NIJ45051.1"/>
    <property type="molecule type" value="Genomic_DNA"/>
</dbReference>
<dbReference type="Pfam" id="PF10668">
    <property type="entry name" value="Phage_terminase"/>
    <property type="match status" value="1"/>
</dbReference>
<dbReference type="Proteomes" id="UP000745859">
    <property type="component" value="Unassembled WGS sequence"/>
</dbReference>
<keyword evidence="3" id="KW-1185">Reference proteome</keyword>
<name>A0ABX0UBX0_9FLAO</name>
<protein>
    <recommendedName>
        <fullName evidence="1">PBSX phage terminase small subunit-like N-terminal domain-containing protein</fullName>
    </recommendedName>
</protein>